<evidence type="ECO:0000256" key="1">
    <source>
        <dbReference type="ARBA" id="ARBA00005921"/>
    </source>
</evidence>
<evidence type="ECO:0000256" key="3">
    <source>
        <dbReference type="SAM" id="Coils"/>
    </source>
</evidence>
<keyword evidence="6" id="KW-1185">Reference proteome</keyword>
<evidence type="ECO:0008006" key="7">
    <source>
        <dbReference type="Google" id="ProtNLM"/>
    </source>
</evidence>
<evidence type="ECO:0000313" key="5">
    <source>
        <dbReference type="EMBL" id="OAY33747.1"/>
    </source>
</evidence>
<dbReference type="EMBL" id="CM004399">
    <property type="protein sequence ID" value="OAY33747.1"/>
    <property type="molecule type" value="Genomic_DNA"/>
</dbReference>
<gene>
    <name evidence="5" type="ORF">MANES_13G121000v8</name>
</gene>
<dbReference type="Gramene" id="Manes.13G121000.4.v8.1">
    <property type="protein sequence ID" value="Manes.13G121000.4.v8.1.CDS"/>
    <property type="gene ID" value="Manes.13G121000.v8.1"/>
</dbReference>
<keyword evidence="2 3" id="KW-0175">Coiled coil</keyword>
<feature type="coiled-coil region" evidence="3">
    <location>
        <begin position="182"/>
        <end position="237"/>
    </location>
</feature>
<dbReference type="Gramene" id="Manes.13G121000.2.v8.1">
    <property type="protein sequence ID" value="Manes.13G121000.2.v8.1.CDS"/>
    <property type="gene ID" value="Manes.13G121000.v8.1"/>
</dbReference>
<feature type="region of interest" description="Disordered" evidence="4">
    <location>
        <begin position="607"/>
        <end position="628"/>
    </location>
</feature>
<accession>A0A2C9UR98</accession>
<dbReference type="Gramene" id="Manes.13G121000.5.v8.1">
    <property type="protein sequence ID" value="Manes.13G121000.5.v8.1.CDS"/>
    <property type="gene ID" value="Manes.13G121000.v8.1"/>
</dbReference>
<dbReference type="Proteomes" id="UP000091857">
    <property type="component" value="Chromosome 13"/>
</dbReference>
<dbReference type="PANTHER" id="PTHR31580:SF22">
    <property type="entry name" value="FILAMENT-LIKE PLANT PROTEIN 7"/>
    <property type="match status" value="1"/>
</dbReference>
<evidence type="ECO:0000313" key="6">
    <source>
        <dbReference type="Proteomes" id="UP000091857"/>
    </source>
</evidence>
<dbReference type="STRING" id="3983.A0A2C9UR98"/>
<reference evidence="6" key="1">
    <citation type="journal article" date="2016" name="Nat. Biotechnol.">
        <title>Sequencing wild and cultivated cassava and related species reveals extensive interspecific hybridization and genetic diversity.</title>
        <authorList>
            <person name="Bredeson J.V."/>
            <person name="Lyons J.B."/>
            <person name="Prochnik S.E."/>
            <person name="Wu G.A."/>
            <person name="Ha C.M."/>
            <person name="Edsinger-Gonzales E."/>
            <person name="Grimwood J."/>
            <person name="Schmutz J."/>
            <person name="Rabbi I.Y."/>
            <person name="Egesi C."/>
            <person name="Nauluvula P."/>
            <person name="Lebot V."/>
            <person name="Ndunguru J."/>
            <person name="Mkamilo G."/>
            <person name="Bart R.S."/>
            <person name="Setter T.L."/>
            <person name="Gleadow R.M."/>
            <person name="Kulakow P."/>
            <person name="Ferguson M.E."/>
            <person name="Rounsley S."/>
            <person name="Rokhsar D.S."/>
        </authorList>
    </citation>
    <scope>NUCLEOTIDE SEQUENCE [LARGE SCALE GENOMIC DNA]</scope>
    <source>
        <strain evidence="6">cv. AM560-2</strain>
    </source>
</reference>
<evidence type="ECO:0000256" key="4">
    <source>
        <dbReference type="SAM" id="MobiDB-lite"/>
    </source>
</evidence>
<protein>
    <recommendedName>
        <fullName evidence="7">Filament-like plant protein 7</fullName>
    </recommendedName>
</protein>
<feature type="coiled-coil region" evidence="3">
    <location>
        <begin position="37"/>
        <end position="64"/>
    </location>
</feature>
<dbReference type="Pfam" id="PF05911">
    <property type="entry name" value="FPP"/>
    <property type="match status" value="1"/>
</dbReference>
<dbReference type="InterPro" id="IPR008587">
    <property type="entry name" value="FPP_plant"/>
</dbReference>
<comment type="similarity">
    <text evidence="1">Belongs to the FPP family.</text>
</comment>
<proteinExistence type="inferred from homology"/>
<name>A0A2C9UR98_MANES</name>
<feature type="coiled-coil region" evidence="3">
    <location>
        <begin position="799"/>
        <end position="924"/>
    </location>
</feature>
<dbReference type="OrthoDB" id="1917992at2759"/>
<dbReference type="PANTHER" id="PTHR31580">
    <property type="entry name" value="FILAMENT-LIKE PLANT PROTEIN 4"/>
    <property type="match status" value="1"/>
</dbReference>
<comment type="caution">
    <text evidence="5">The sequence shown here is derived from an EMBL/GenBank/DDBJ whole genome shotgun (WGS) entry which is preliminary data.</text>
</comment>
<dbReference type="AlphaFoldDB" id="A0A2C9UR98"/>
<evidence type="ECO:0000256" key="2">
    <source>
        <dbReference type="ARBA" id="ARBA00023054"/>
    </source>
</evidence>
<dbReference type="Gramene" id="Manes.13G121000.6.v8.1">
    <property type="protein sequence ID" value="Manes.13G121000.6.v8.1.CDS"/>
    <property type="gene ID" value="Manes.13G121000.v8.1"/>
</dbReference>
<feature type="region of interest" description="Disordered" evidence="4">
    <location>
        <begin position="576"/>
        <end position="595"/>
    </location>
</feature>
<sequence length="1103" mass="123445">MEIMDHKTWLWRKKSTEKMIVATDKVNLSPNGNEEEIQTLLTDKAELEKDLKCLNDKLSSALTECNAKDDLVKEQAKMAEDAMAGWEKAEAKAGSLKQELDEAIQHKAAGEERLTYLDAALKECMQQLRFVREEQEQRVHDAVMKASGEHEKSQMILEEKLAETSKRLAKLGIENTHLSKALLAKERLIEDLTKQKVQVEADSNALMIRLESTEKENASLKYEVRVLEKELEIRNEEREFNRRTADASHKQHLGSVKKIAKLESECQRLRLLVRKRLPGPAALAKMKSEVDVLGRDSVELRRRTYSSPNALIFDTAVDNSPDTPSKKINSLTEQLCAIEEENKALKGALNRKSNELQISRTMYATTASKLSQVESHLDEMSKGQSTLEPSGSGLAHELSLALVSDVGSDDKVSCSESWASALISELEHFKYEKQRVPPSVKTVGGSDINLMDDFVEMERLAIVSVDKQSGSPHVSSDDANATVSPFEIDSNGHLLQVTGKEIVPVLESSSRVSEQEIKTKDLVIGKASESSDWLQDILKVLLEQTCITQRKPDEILEDVRVALVGISNGSHAECLDTRESSKHQNASDSPHIGGCISWKPTDRPSLLDSSCGNNDVDVPETDGSNQQLQSDLGKSLHNIIEHVERIALPNYDTSDTLSREDGSSFPYKDTETSSGYMVRVLQWKTSELAAVLQQFVHACYDLLNGKSDVDIFAQELCYALDWIMNHCFSLQDVSSMRDAIKKQFDWDESRSETEPEVGMISQFSEVDKLCLARDQVAASNGFHTCLEKDEFQCIITDENKKLKDELVNIKSTRKDLEGRLQSAIDKSESLVNQLQESEKIIASMQKEVETLKMSKTMIENQSENHKLMKEDLDTQLKVAKAELNEARHKFSSLEVELENKESCCEELEATCLQLQLQLESITKKAIPNHELHQEEKQLRTDWEITAASEKLAECQETILNLGKQLKALATPSEAALFDKVISTSTDTNAASVTNTEGTTVSTPKDKIRNQRSSLLDQMLAEDNKSPNINESNKCSSTFVSNGVIEPLEKILILNGTKQHDDDVEISSLAIVPCKKQGGGSLWRKLLWRKRKSNSKRPPLSFST</sequence>
<organism evidence="5 6">
    <name type="scientific">Manihot esculenta</name>
    <name type="common">Cassava</name>
    <name type="synonym">Jatropha manihot</name>
    <dbReference type="NCBI Taxonomy" id="3983"/>
    <lineage>
        <taxon>Eukaryota</taxon>
        <taxon>Viridiplantae</taxon>
        <taxon>Streptophyta</taxon>
        <taxon>Embryophyta</taxon>
        <taxon>Tracheophyta</taxon>
        <taxon>Spermatophyta</taxon>
        <taxon>Magnoliopsida</taxon>
        <taxon>eudicotyledons</taxon>
        <taxon>Gunneridae</taxon>
        <taxon>Pentapetalae</taxon>
        <taxon>rosids</taxon>
        <taxon>fabids</taxon>
        <taxon>Malpighiales</taxon>
        <taxon>Euphorbiaceae</taxon>
        <taxon>Crotonoideae</taxon>
        <taxon>Manihoteae</taxon>
        <taxon>Manihot</taxon>
    </lineage>
</organism>